<dbReference type="PROSITE" id="PS00018">
    <property type="entry name" value="EF_HAND_1"/>
    <property type="match status" value="2"/>
</dbReference>
<dbReference type="STRING" id="46835.A0A504YRH3"/>
<keyword evidence="5" id="KW-1185">Reference proteome</keyword>
<evidence type="ECO:0000256" key="1">
    <source>
        <dbReference type="ARBA" id="ARBA00022737"/>
    </source>
</evidence>
<dbReference type="PANTHER" id="PTHR23050">
    <property type="entry name" value="CALCIUM BINDING PROTEIN"/>
    <property type="match status" value="1"/>
</dbReference>
<dbReference type="InterPro" id="IPR050145">
    <property type="entry name" value="Centrin_CML-like"/>
</dbReference>
<feature type="domain" description="EF-hand" evidence="3">
    <location>
        <begin position="29"/>
        <end position="64"/>
    </location>
</feature>
<evidence type="ECO:0000256" key="2">
    <source>
        <dbReference type="ARBA" id="ARBA00022837"/>
    </source>
</evidence>
<dbReference type="InterPro" id="IPR002048">
    <property type="entry name" value="EF_hand_dom"/>
</dbReference>
<comment type="caution">
    <text evidence="4">The sequence shown here is derived from an EMBL/GenBank/DDBJ whole genome shotgun (WGS) entry which is preliminary data.</text>
</comment>
<dbReference type="InterPro" id="IPR011992">
    <property type="entry name" value="EF-hand-dom_pair"/>
</dbReference>
<dbReference type="Pfam" id="PF13499">
    <property type="entry name" value="EF-hand_7"/>
    <property type="match status" value="1"/>
</dbReference>
<sequence>MNFFQHSPNRLVVFGAFQAPPSVTEELYKNRDILEGVFRAIDKDQSGQLSIEEFTAACCRLPNCRMLTEKSIADMARSIDLNKDGQIDFNEFLEAFRLVESDHDRLSQHEESSNSI</sequence>
<evidence type="ECO:0000313" key="4">
    <source>
        <dbReference type="EMBL" id="TPP62786.1"/>
    </source>
</evidence>
<dbReference type="EMBL" id="SUNJ01006436">
    <property type="protein sequence ID" value="TPP62786.1"/>
    <property type="molecule type" value="Genomic_DNA"/>
</dbReference>
<accession>A0A504YRH3</accession>
<dbReference type="OrthoDB" id="442428at2759"/>
<evidence type="ECO:0000313" key="5">
    <source>
        <dbReference type="Proteomes" id="UP000316759"/>
    </source>
</evidence>
<dbReference type="PROSITE" id="PS50222">
    <property type="entry name" value="EF_HAND_2"/>
    <property type="match status" value="2"/>
</dbReference>
<keyword evidence="2" id="KW-0106">Calcium</keyword>
<reference evidence="4 5" key="1">
    <citation type="submission" date="2019-04" db="EMBL/GenBank/DDBJ databases">
        <title>Annotation for the trematode Fasciola gigantica.</title>
        <authorList>
            <person name="Choi Y.-J."/>
        </authorList>
    </citation>
    <scope>NUCLEOTIDE SEQUENCE [LARGE SCALE GENOMIC DNA]</scope>
    <source>
        <strain evidence="4">Uganda_cow_1</strain>
    </source>
</reference>
<dbReference type="SUPFAM" id="SSF47473">
    <property type="entry name" value="EF-hand"/>
    <property type="match status" value="1"/>
</dbReference>
<feature type="domain" description="EF-hand" evidence="3">
    <location>
        <begin position="67"/>
        <end position="102"/>
    </location>
</feature>
<dbReference type="Gene3D" id="1.10.238.10">
    <property type="entry name" value="EF-hand"/>
    <property type="match status" value="1"/>
</dbReference>
<organism evidence="4 5">
    <name type="scientific">Fasciola gigantica</name>
    <name type="common">Giant liver fluke</name>
    <dbReference type="NCBI Taxonomy" id="46835"/>
    <lineage>
        <taxon>Eukaryota</taxon>
        <taxon>Metazoa</taxon>
        <taxon>Spiralia</taxon>
        <taxon>Lophotrochozoa</taxon>
        <taxon>Platyhelminthes</taxon>
        <taxon>Trematoda</taxon>
        <taxon>Digenea</taxon>
        <taxon>Plagiorchiida</taxon>
        <taxon>Echinostomata</taxon>
        <taxon>Echinostomatoidea</taxon>
        <taxon>Fasciolidae</taxon>
        <taxon>Fasciola</taxon>
    </lineage>
</organism>
<gene>
    <name evidence="4" type="ORF">FGIG_07753</name>
</gene>
<dbReference type="AlphaFoldDB" id="A0A504YRH3"/>
<name>A0A504YRH3_FASGI</name>
<evidence type="ECO:0000259" key="3">
    <source>
        <dbReference type="PROSITE" id="PS50222"/>
    </source>
</evidence>
<dbReference type="CDD" id="cd00051">
    <property type="entry name" value="EFh"/>
    <property type="match status" value="1"/>
</dbReference>
<dbReference type="Proteomes" id="UP000316759">
    <property type="component" value="Unassembled WGS sequence"/>
</dbReference>
<protein>
    <submittedName>
        <fullName evidence="4">Serine/threonine-protein phosphatase</fullName>
    </submittedName>
</protein>
<keyword evidence="1" id="KW-0677">Repeat</keyword>
<dbReference type="GO" id="GO:0005509">
    <property type="term" value="F:calcium ion binding"/>
    <property type="evidence" value="ECO:0007669"/>
    <property type="project" value="InterPro"/>
</dbReference>
<proteinExistence type="predicted"/>
<dbReference type="SMART" id="SM00054">
    <property type="entry name" value="EFh"/>
    <property type="match status" value="2"/>
</dbReference>
<dbReference type="InterPro" id="IPR018247">
    <property type="entry name" value="EF_Hand_1_Ca_BS"/>
</dbReference>